<evidence type="ECO:0000313" key="2">
    <source>
        <dbReference type="Proteomes" id="UP000054549"/>
    </source>
</evidence>
<organism evidence="1 2">
    <name type="scientific">Amanita muscaria (strain Koide BX008)</name>
    <dbReference type="NCBI Taxonomy" id="946122"/>
    <lineage>
        <taxon>Eukaryota</taxon>
        <taxon>Fungi</taxon>
        <taxon>Dikarya</taxon>
        <taxon>Basidiomycota</taxon>
        <taxon>Agaricomycotina</taxon>
        <taxon>Agaricomycetes</taxon>
        <taxon>Agaricomycetidae</taxon>
        <taxon>Agaricales</taxon>
        <taxon>Pluteineae</taxon>
        <taxon>Amanitaceae</taxon>
        <taxon>Amanita</taxon>
    </lineage>
</organism>
<protein>
    <submittedName>
        <fullName evidence="1">Uncharacterized protein</fullName>
    </submittedName>
</protein>
<evidence type="ECO:0000313" key="1">
    <source>
        <dbReference type="EMBL" id="KIL59201.1"/>
    </source>
</evidence>
<dbReference type="HOGENOM" id="CLU_2319825_0_0_1"/>
<sequence>MSEIVLWKKLFNRENDRRENAHTRRMFGRSASMRLPAIMTGSGYTTNHTGSSVSATPFGSADRQAHFSYLPPAKLRMTVETSQSVEFRSREIRRIIWGM</sequence>
<dbReference type="Proteomes" id="UP000054549">
    <property type="component" value="Unassembled WGS sequence"/>
</dbReference>
<reference evidence="1 2" key="1">
    <citation type="submission" date="2014-04" db="EMBL/GenBank/DDBJ databases">
        <title>Evolutionary Origins and Diversification of the Mycorrhizal Mutualists.</title>
        <authorList>
            <consortium name="DOE Joint Genome Institute"/>
            <consortium name="Mycorrhizal Genomics Consortium"/>
            <person name="Kohler A."/>
            <person name="Kuo A."/>
            <person name="Nagy L.G."/>
            <person name="Floudas D."/>
            <person name="Copeland A."/>
            <person name="Barry K.W."/>
            <person name="Cichocki N."/>
            <person name="Veneault-Fourrey C."/>
            <person name="LaButti K."/>
            <person name="Lindquist E.A."/>
            <person name="Lipzen A."/>
            <person name="Lundell T."/>
            <person name="Morin E."/>
            <person name="Murat C."/>
            <person name="Riley R."/>
            <person name="Ohm R."/>
            <person name="Sun H."/>
            <person name="Tunlid A."/>
            <person name="Henrissat B."/>
            <person name="Grigoriev I.V."/>
            <person name="Hibbett D.S."/>
            <person name="Martin F."/>
        </authorList>
    </citation>
    <scope>NUCLEOTIDE SEQUENCE [LARGE SCALE GENOMIC DNA]</scope>
    <source>
        <strain evidence="1 2">Koide BX008</strain>
    </source>
</reference>
<dbReference type="InParanoid" id="A0A0C2WR34"/>
<proteinExistence type="predicted"/>
<dbReference type="EMBL" id="KN818320">
    <property type="protein sequence ID" value="KIL59201.1"/>
    <property type="molecule type" value="Genomic_DNA"/>
</dbReference>
<keyword evidence="2" id="KW-1185">Reference proteome</keyword>
<gene>
    <name evidence="1" type="ORF">M378DRAFT_1017272</name>
</gene>
<dbReference type="AlphaFoldDB" id="A0A0C2WR34"/>
<name>A0A0C2WR34_AMAMK</name>
<accession>A0A0C2WR34</accession>